<accession>A0A2A8CVD3</accession>
<keyword evidence="1" id="KW-0472">Membrane</keyword>
<sequence>MQDDGTGMQMILAQHDMSFGVVLTLVLLLSGCIWRLGVNGKHYTHQSQPGVIDTSVLRLDGYYTHLDTTWSERLAQPLILWKDGTAAHSGISGERRVVYGSPHATPFESPSEVHKIDHFEHSLLDKTGERDSPINLLWGGFRVFDDSISIQTMRLYAGANIVFQKFMNDPWTYVGHIPNDTTIVITELIRPNYFAGRSREPIDPPRVFRFQPLPPGVKPSSDNWTQFHENLQ</sequence>
<keyword evidence="3" id="KW-1185">Reference proteome</keyword>
<dbReference type="EMBL" id="PDEQ01000007">
    <property type="protein sequence ID" value="PEN12561.1"/>
    <property type="molecule type" value="Genomic_DNA"/>
</dbReference>
<evidence type="ECO:0000313" key="3">
    <source>
        <dbReference type="Proteomes" id="UP000220102"/>
    </source>
</evidence>
<proteinExistence type="predicted"/>
<name>A0A2A8CVD3_9BACT</name>
<keyword evidence="1" id="KW-1133">Transmembrane helix</keyword>
<dbReference type="Proteomes" id="UP000220102">
    <property type="component" value="Unassembled WGS sequence"/>
</dbReference>
<dbReference type="AlphaFoldDB" id="A0A2A8CVD3"/>
<reference evidence="2 3" key="1">
    <citation type="submission" date="2017-10" db="EMBL/GenBank/DDBJ databases">
        <title>Draft genome of Longibacter Salinarum.</title>
        <authorList>
            <person name="Goh K.M."/>
            <person name="Shamsir M.S."/>
            <person name="Lim S.W."/>
        </authorList>
    </citation>
    <scope>NUCLEOTIDE SEQUENCE [LARGE SCALE GENOMIC DNA]</scope>
    <source>
        <strain evidence="2 3">KCTC 52045</strain>
    </source>
</reference>
<evidence type="ECO:0000313" key="2">
    <source>
        <dbReference type="EMBL" id="PEN12561.1"/>
    </source>
</evidence>
<keyword evidence="1" id="KW-0812">Transmembrane</keyword>
<comment type="caution">
    <text evidence="2">The sequence shown here is derived from an EMBL/GenBank/DDBJ whole genome shotgun (WGS) entry which is preliminary data.</text>
</comment>
<organism evidence="2 3">
    <name type="scientific">Longibacter salinarum</name>
    <dbReference type="NCBI Taxonomy" id="1850348"/>
    <lineage>
        <taxon>Bacteria</taxon>
        <taxon>Pseudomonadati</taxon>
        <taxon>Rhodothermota</taxon>
        <taxon>Rhodothermia</taxon>
        <taxon>Rhodothermales</taxon>
        <taxon>Salisaetaceae</taxon>
        <taxon>Longibacter</taxon>
    </lineage>
</organism>
<evidence type="ECO:0000256" key="1">
    <source>
        <dbReference type="SAM" id="Phobius"/>
    </source>
</evidence>
<protein>
    <submittedName>
        <fullName evidence="2">Uncharacterized protein</fullName>
    </submittedName>
</protein>
<feature type="transmembrane region" description="Helical" evidence="1">
    <location>
        <begin position="17"/>
        <end position="38"/>
    </location>
</feature>
<gene>
    <name evidence="2" type="ORF">CRI94_13645</name>
</gene>